<organism evidence="1 2">
    <name type="scientific">Cotesia congregata</name>
    <name type="common">Parasitoid wasp</name>
    <name type="synonym">Apanteles congregatus</name>
    <dbReference type="NCBI Taxonomy" id="51543"/>
    <lineage>
        <taxon>Eukaryota</taxon>
        <taxon>Metazoa</taxon>
        <taxon>Ecdysozoa</taxon>
        <taxon>Arthropoda</taxon>
        <taxon>Hexapoda</taxon>
        <taxon>Insecta</taxon>
        <taxon>Pterygota</taxon>
        <taxon>Neoptera</taxon>
        <taxon>Endopterygota</taxon>
        <taxon>Hymenoptera</taxon>
        <taxon>Apocrita</taxon>
        <taxon>Ichneumonoidea</taxon>
        <taxon>Braconidae</taxon>
        <taxon>Microgastrinae</taxon>
        <taxon>Cotesia</taxon>
    </lineage>
</organism>
<protein>
    <submittedName>
        <fullName evidence="1">Uncharacterized protein</fullName>
    </submittedName>
</protein>
<dbReference type="EMBL" id="CAJNRD030001120">
    <property type="protein sequence ID" value="CAG5092158.1"/>
    <property type="molecule type" value="Genomic_DNA"/>
</dbReference>
<name>A0A8J2HEF0_COTCN</name>
<gene>
    <name evidence="1" type="ORF">HICCMSTLAB_LOCUS5953</name>
</gene>
<sequence length="167" mass="19073">VDNPCNIRAKNILLSNNKFPNSPQAFNINGTNVILEDNVFSGKRQDNYINNKFEGELQIFEVTGIKVYLQNNTHRSNFLVYQVTGVQTLIESNNINSNYLALPNFYGMEKNSRYLIEPSNYPLSFENYAEFEHEVLTNSKINRVGSPVLSTFMELILKSKSSYVNSS</sequence>
<evidence type="ECO:0000313" key="1">
    <source>
        <dbReference type="EMBL" id="CAG5092158.1"/>
    </source>
</evidence>
<reference evidence="1" key="1">
    <citation type="submission" date="2021-04" db="EMBL/GenBank/DDBJ databases">
        <authorList>
            <person name="Chebbi M.A.C M."/>
        </authorList>
    </citation>
    <scope>NUCLEOTIDE SEQUENCE</scope>
</reference>
<accession>A0A8J2HEF0</accession>
<proteinExistence type="predicted"/>
<dbReference type="Proteomes" id="UP000786811">
    <property type="component" value="Unassembled WGS sequence"/>
</dbReference>
<keyword evidence="2" id="KW-1185">Reference proteome</keyword>
<evidence type="ECO:0000313" key="2">
    <source>
        <dbReference type="Proteomes" id="UP000786811"/>
    </source>
</evidence>
<dbReference type="AlphaFoldDB" id="A0A8J2HEF0"/>
<feature type="non-terminal residue" evidence="1">
    <location>
        <position position="167"/>
    </location>
</feature>
<comment type="caution">
    <text evidence="1">The sequence shown here is derived from an EMBL/GenBank/DDBJ whole genome shotgun (WGS) entry which is preliminary data.</text>
</comment>
<feature type="non-terminal residue" evidence="1">
    <location>
        <position position="1"/>
    </location>
</feature>